<dbReference type="Proteomes" id="UP000483820">
    <property type="component" value="Chromosome II"/>
</dbReference>
<dbReference type="EMBL" id="WUAV01000002">
    <property type="protein sequence ID" value="KAF1766778.1"/>
    <property type="molecule type" value="Genomic_DNA"/>
</dbReference>
<evidence type="ECO:0000256" key="2">
    <source>
        <dbReference type="SAM" id="MobiDB-lite"/>
    </source>
</evidence>
<feature type="coiled-coil region" evidence="1">
    <location>
        <begin position="55"/>
        <end position="198"/>
    </location>
</feature>
<dbReference type="RefSeq" id="XP_053589966.1">
    <property type="nucleotide sequence ID" value="XM_053725772.1"/>
</dbReference>
<evidence type="ECO:0000313" key="3">
    <source>
        <dbReference type="EMBL" id="KAF1766778.1"/>
    </source>
</evidence>
<sequence>MHEERNSERNDDANDAEMNGLIEENVPAKQNLELDDFEKLKKENAENVSIINTLRKQFLDDSHQFEEEIQSHQDEIEQLKSQLEGVDSLKQELRECKTKLQQQTDEMERILKESEQLKEENEMNVRTVLNMQNKLKEAEVNIERLTLDIIELEARDIIRHHSRSSNAVKGVKEQEGVIAELREKIAVQEELAAQAKVDFEKVKRERAEYSVQTICDLENELRTKDEEHAACHREMTNGMRLQVLLIGDCSVLMRFAASPGQHRQNVTTKKRIVSSLGINRFLRFFVKN</sequence>
<reference evidence="3 4" key="1">
    <citation type="submission" date="2019-12" db="EMBL/GenBank/DDBJ databases">
        <title>Chromosome-level assembly of the Caenorhabditis remanei genome.</title>
        <authorList>
            <person name="Teterina A.A."/>
            <person name="Willis J.H."/>
            <person name="Phillips P.C."/>
        </authorList>
    </citation>
    <scope>NUCLEOTIDE SEQUENCE [LARGE SCALE GENOMIC DNA]</scope>
    <source>
        <strain evidence="3 4">PX506</strain>
        <tissue evidence="3">Whole organism</tissue>
    </source>
</reference>
<feature type="compositionally biased region" description="Basic and acidic residues" evidence="2">
    <location>
        <begin position="1"/>
        <end position="12"/>
    </location>
</feature>
<accession>A0A6A5HG28</accession>
<dbReference type="GeneID" id="78774228"/>
<dbReference type="AlphaFoldDB" id="A0A6A5HG28"/>
<protein>
    <submittedName>
        <fullName evidence="3">Uncharacterized protein</fullName>
    </submittedName>
</protein>
<dbReference type="CTD" id="78774228"/>
<feature type="region of interest" description="Disordered" evidence="2">
    <location>
        <begin position="1"/>
        <end position="27"/>
    </location>
</feature>
<gene>
    <name evidence="3" type="ORF">GCK72_006736</name>
</gene>
<evidence type="ECO:0000313" key="4">
    <source>
        <dbReference type="Proteomes" id="UP000483820"/>
    </source>
</evidence>
<comment type="caution">
    <text evidence="3">The sequence shown here is derived from an EMBL/GenBank/DDBJ whole genome shotgun (WGS) entry which is preliminary data.</text>
</comment>
<evidence type="ECO:0000256" key="1">
    <source>
        <dbReference type="SAM" id="Coils"/>
    </source>
</evidence>
<proteinExistence type="predicted"/>
<dbReference type="KEGG" id="crq:GCK72_006736"/>
<name>A0A6A5HG28_CAERE</name>
<keyword evidence="1" id="KW-0175">Coiled coil</keyword>
<organism evidence="3 4">
    <name type="scientific">Caenorhabditis remanei</name>
    <name type="common">Caenorhabditis vulgaris</name>
    <dbReference type="NCBI Taxonomy" id="31234"/>
    <lineage>
        <taxon>Eukaryota</taxon>
        <taxon>Metazoa</taxon>
        <taxon>Ecdysozoa</taxon>
        <taxon>Nematoda</taxon>
        <taxon>Chromadorea</taxon>
        <taxon>Rhabditida</taxon>
        <taxon>Rhabditina</taxon>
        <taxon>Rhabditomorpha</taxon>
        <taxon>Rhabditoidea</taxon>
        <taxon>Rhabditidae</taxon>
        <taxon>Peloderinae</taxon>
        <taxon>Caenorhabditis</taxon>
    </lineage>
</organism>